<name>A0A0A8XSQ4_ARUDO</name>
<evidence type="ECO:0000313" key="1">
    <source>
        <dbReference type="EMBL" id="JAD15680.1"/>
    </source>
</evidence>
<accession>A0A0A8XSQ4</accession>
<organism evidence="1">
    <name type="scientific">Arundo donax</name>
    <name type="common">Giant reed</name>
    <name type="synonym">Donax arundinaceus</name>
    <dbReference type="NCBI Taxonomy" id="35708"/>
    <lineage>
        <taxon>Eukaryota</taxon>
        <taxon>Viridiplantae</taxon>
        <taxon>Streptophyta</taxon>
        <taxon>Embryophyta</taxon>
        <taxon>Tracheophyta</taxon>
        <taxon>Spermatophyta</taxon>
        <taxon>Magnoliopsida</taxon>
        <taxon>Liliopsida</taxon>
        <taxon>Poales</taxon>
        <taxon>Poaceae</taxon>
        <taxon>PACMAD clade</taxon>
        <taxon>Arundinoideae</taxon>
        <taxon>Arundineae</taxon>
        <taxon>Arundo</taxon>
    </lineage>
</organism>
<dbReference type="AlphaFoldDB" id="A0A0A8XSQ4"/>
<reference evidence="1" key="1">
    <citation type="submission" date="2014-09" db="EMBL/GenBank/DDBJ databases">
        <authorList>
            <person name="Magalhaes I.L.F."/>
            <person name="Oliveira U."/>
            <person name="Santos F.R."/>
            <person name="Vidigal T.H.D.A."/>
            <person name="Brescovit A.D."/>
            <person name="Santos A.J."/>
        </authorList>
    </citation>
    <scope>NUCLEOTIDE SEQUENCE</scope>
    <source>
        <tissue evidence="1">Shoot tissue taken approximately 20 cm above the soil surface</tissue>
    </source>
</reference>
<reference evidence="1" key="2">
    <citation type="journal article" date="2015" name="Data Brief">
        <title>Shoot transcriptome of the giant reed, Arundo donax.</title>
        <authorList>
            <person name="Barrero R.A."/>
            <person name="Guerrero F.D."/>
            <person name="Moolhuijzen P."/>
            <person name="Goolsby J.A."/>
            <person name="Tidwell J."/>
            <person name="Bellgard S.E."/>
            <person name="Bellgard M.I."/>
        </authorList>
    </citation>
    <scope>NUCLEOTIDE SEQUENCE</scope>
    <source>
        <tissue evidence="1">Shoot tissue taken approximately 20 cm above the soil surface</tissue>
    </source>
</reference>
<sequence length="33" mass="3617">MLCCRRCPLLVPVFVDTSPHNISPPWSSSLSSS</sequence>
<proteinExistence type="predicted"/>
<dbReference type="EMBL" id="GBRH01282215">
    <property type="protein sequence ID" value="JAD15680.1"/>
    <property type="molecule type" value="Transcribed_RNA"/>
</dbReference>
<protein>
    <submittedName>
        <fullName evidence="1">Uncharacterized protein</fullName>
    </submittedName>
</protein>